<accession>A0ABV5EB02</accession>
<sequence length="616" mass="68120">MLVHPLPIGTFLKTLLSAAESSGYLGVVVLLARARDAEAQHRELTDGWTSVHDVTGPALAVLCPVPPHAWHNGVRHPTAPEAVSAEGMTLEVPPYSRNRFNEHFWNDLPFGPGWDKAFARPERPAPAEVHASGWTQAVTDAAEFFGIDESHVPCLVLLSMGERHGTVIPIDESFGVYEFLKKLMERVGFAPVRLGRLLDERERLRHWIASHRAGLEPSQVGSLGQKLVEAEVLAPQLITDCRARLEPLTQAEPSDADLRALREVSELLRSPQRQAERHNLRIRGLLSQLHRVIGTLEARRPHWEEFRRSQEALVTVERGVTVLRDEVASIGLARLIPQVAGELPHLQHEEDMVSAPQLPGWSFSRLGRRPPHAAQSAVAAERAGRLGLVMVHGILSEPAMWKPLRGLLADDADLGFVDPLAFGYRTGLFRLNPTHVFPGINVVADSLKEYLATEAEGYERLVLLAHSQGGLVVQRCLTRMLAEGEGGKLNRIRRVVLLACPNNGAQILLSLRRGVLGRRHPQERQLRPLDEEVTNTRRVLMRDVVHASAVTERTCPIPFSVYAGESDNIVPAASAQSDYPDAAALPGDHSSIARPTSRQHRTYTTLRRLILAESLP</sequence>
<reference evidence="3 4" key="1">
    <citation type="submission" date="2024-01" db="EMBL/GenBank/DDBJ databases">
        <title>Genome mining of biosynthetic gene clusters to explore secondary metabolites of Streptomyces sp.</title>
        <authorList>
            <person name="Baig A."/>
            <person name="Ajitkumar Shintre N."/>
            <person name="Kumar H."/>
            <person name="Anbarasu A."/>
            <person name="Ramaiah S."/>
        </authorList>
    </citation>
    <scope>NUCLEOTIDE SEQUENCE [LARGE SCALE GENOMIC DNA]</scope>
    <source>
        <strain evidence="3 4">A57</strain>
    </source>
</reference>
<evidence type="ECO:0000259" key="2">
    <source>
        <dbReference type="Pfam" id="PF12697"/>
    </source>
</evidence>
<keyword evidence="4" id="KW-1185">Reference proteome</keyword>
<dbReference type="PANTHER" id="PTHR37946">
    <property type="entry name" value="SLL1969 PROTEIN"/>
    <property type="match status" value="1"/>
</dbReference>
<feature type="region of interest" description="Disordered" evidence="1">
    <location>
        <begin position="580"/>
        <end position="599"/>
    </location>
</feature>
<dbReference type="InterPro" id="IPR029058">
    <property type="entry name" value="AB_hydrolase_fold"/>
</dbReference>
<evidence type="ECO:0000256" key="1">
    <source>
        <dbReference type="SAM" id="MobiDB-lite"/>
    </source>
</evidence>
<dbReference type="SUPFAM" id="SSF53474">
    <property type="entry name" value="alpha/beta-Hydrolases"/>
    <property type="match status" value="1"/>
</dbReference>
<dbReference type="EMBL" id="JAYMRP010000010">
    <property type="protein sequence ID" value="MFB8773986.1"/>
    <property type="molecule type" value="Genomic_DNA"/>
</dbReference>
<dbReference type="GO" id="GO:0016787">
    <property type="term" value="F:hydrolase activity"/>
    <property type="evidence" value="ECO:0007669"/>
    <property type="project" value="UniProtKB-KW"/>
</dbReference>
<dbReference type="Proteomes" id="UP001585080">
    <property type="component" value="Unassembled WGS sequence"/>
</dbReference>
<proteinExistence type="predicted"/>
<feature type="domain" description="AB hydrolase-1" evidence="2">
    <location>
        <begin position="388"/>
        <end position="553"/>
    </location>
</feature>
<dbReference type="InterPro" id="IPR000073">
    <property type="entry name" value="AB_hydrolase_1"/>
</dbReference>
<gene>
    <name evidence="3" type="ORF">VSS16_14840</name>
</gene>
<protein>
    <submittedName>
        <fullName evidence="3">Alpha/beta fold hydrolase</fullName>
    </submittedName>
</protein>
<keyword evidence="3" id="KW-0378">Hydrolase</keyword>
<evidence type="ECO:0000313" key="3">
    <source>
        <dbReference type="EMBL" id="MFB8773986.1"/>
    </source>
</evidence>
<dbReference type="RefSeq" id="WP_376732744.1">
    <property type="nucleotide sequence ID" value="NZ_JAYMRP010000010.1"/>
</dbReference>
<name>A0ABV5EB02_9ACTN</name>
<organism evidence="3 4">
    <name type="scientific">Streptomyces broussonetiae</name>
    <dbReference type="NCBI Taxonomy" id="2686304"/>
    <lineage>
        <taxon>Bacteria</taxon>
        <taxon>Bacillati</taxon>
        <taxon>Actinomycetota</taxon>
        <taxon>Actinomycetes</taxon>
        <taxon>Kitasatosporales</taxon>
        <taxon>Streptomycetaceae</taxon>
        <taxon>Streptomyces</taxon>
    </lineage>
</organism>
<evidence type="ECO:0000313" key="4">
    <source>
        <dbReference type="Proteomes" id="UP001585080"/>
    </source>
</evidence>
<comment type="caution">
    <text evidence="3">The sequence shown here is derived from an EMBL/GenBank/DDBJ whole genome shotgun (WGS) entry which is preliminary data.</text>
</comment>
<dbReference type="Gene3D" id="3.40.50.1820">
    <property type="entry name" value="alpha/beta hydrolase"/>
    <property type="match status" value="1"/>
</dbReference>
<dbReference type="Pfam" id="PF12697">
    <property type="entry name" value="Abhydrolase_6"/>
    <property type="match status" value="1"/>
</dbReference>
<dbReference type="PANTHER" id="PTHR37946:SF1">
    <property type="entry name" value="SLL1969 PROTEIN"/>
    <property type="match status" value="1"/>
</dbReference>